<name>A0A9K3D6S6_9EUKA</name>
<dbReference type="SUPFAM" id="SSF47031">
    <property type="entry name" value="Second domain of FERM"/>
    <property type="match status" value="1"/>
</dbReference>
<sequence>MSSKTIAQVHLADETRTSVVCDADTTCSDVVALVAEKLELFSNVSDFALVEEGAQFTRLLSGEQKPMEIVNSWNKKNTGRLVMRRVYNMTPEAPIEDPAMKHLTFAQTRSDVVQSRLAVTSDVAVQLAALYLFTVHGCHNPEVHAEGFLAKHIAEYVPEALMKEKSVPEWEAAILAAHAALDPATTEETAVDAYLATMKELVHFGMTTFPARYIRKGKAKIGDIVHVGVSAKGVAILTNPSMEVSGQYAFEQIYSWGASETVFSMSTNEEEEGLQHVFESREASHIAALLQGYVGKILENM</sequence>
<dbReference type="SUPFAM" id="SSF50729">
    <property type="entry name" value="PH domain-like"/>
    <property type="match status" value="1"/>
</dbReference>
<dbReference type="InterPro" id="IPR029071">
    <property type="entry name" value="Ubiquitin-like_domsf"/>
</dbReference>
<keyword evidence="4" id="KW-1185">Reference proteome</keyword>
<protein>
    <recommendedName>
        <fullName evidence="5">FERM domain-containing protein</fullName>
    </recommendedName>
</protein>
<dbReference type="SMART" id="SM00295">
    <property type="entry name" value="B41"/>
    <property type="match status" value="1"/>
</dbReference>
<reference evidence="3 4" key="1">
    <citation type="journal article" date="2018" name="PLoS ONE">
        <title>The draft genome of Kipferlia bialata reveals reductive genome evolution in fornicate parasites.</title>
        <authorList>
            <person name="Tanifuji G."/>
            <person name="Takabayashi S."/>
            <person name="Kume K."/>
            <person name="Takagi M."/>
            <person name="Nakayama T."/>
            <person name="Kamikawa R."/>
            <person name="Inagaki Y."/>
            <person name="Hashimoto T."/>
        </authorList>
    </citation>
    <scope>NUCLEOTIDE SEQUENCE [LARGE SCALE GENOMIC DNA]</scope>
    <source>
        <strain evidence="3">NY0173</strain>
    </source>
</reference>
<dbReference type="SMART" id="SM00314">
    <property type="entry name" value="RA"/>
    <property type="match status" value="1"/>
</dbReference>
<dbReference type="CDD" id="cd14473">
    <property type="entry name" value="FERM_B-lobe"/>
    <property type="match status" value="1"/>
</dbReference>
<dbReference type="Gene3D" id="3.10.20.90">
    <property type="entry name" value="Phosphatidylinositol 3-kinase Catalytic Subunit, Chain A, domain 1"/>
    <property type="match status" value="1"/>
</dbReference>
<dbReference type="InterPro" id="IPR014352">
    <property type="entry name" value="FERM/acyl-CoA-bd_prot_sf"/>
</dbReference>
<evidence type="ECO:0000313" key="3">
    <source>
        <dbReference type="EMBL" id="GIQ88720.1"/>
    </source>
</evidence>
<dbReference type="EMBL" id="BDIP01004327">
    <property type="protein sequence ID" value="GIQ88720.1"/>
    <property type="molecule type" value="Genomic_DNA"/>
</dbReference>
<evidence type="ECO:0008006" key="5">
    <source>
        <dbReference type="Google" id="ProtNLM"/>
    </source>
</evidence>
<dbReference type="InterPro" id="IPR011993">
    <property type="entry name" value="PH-like_dom_sf"/>
</dbReference>
<dbReference type="GO" id="GO:0030036">
    <property type="term" value="P:actin cytoskeleton organization"/>
    <property type="evidence" value="ECO:0007669"/>
    <property type="project" value="TreeGrafter"/>
</dbReference>
<dbReference type="InterPro" id="IPR000159">
    <property type="entry name" value="RA_dom"/>
</dbReference>
<evidence type="ECO:0000259" key="2">
    <source>
        <dbReference type="PROSITE" id="PS50200"/>
    </source>
</evidence>
<evidence type="ECO:0000313" key="4">
    <source>
        <dbReference type="Proteomes" id="UP000265618"/>
    </source>
</evidence>
<dbReference type="InterPro" id="IPR035963">
    <property type="entry name" value="FERM_2"/>
</dbReference>
<evidence type="ECO:0000259" key="1">
    <source>
        <dbReference type="PROSITE" id="PS50057"/>
    </source>
</evidence>
<dbReference type="Pfam" id="PF00373">
    <property type="entry name" value="FERM_M"/>
    <property type="match status" value="1"/>
</dbReference>
<dbReference type="AlphaFoldDB" id="A0A9K3D6S6"/>
<organism evidence="3 4">
    <name type="scientific">Kipferlia bialata</name>
    <dbReference type="NCBI Taxonomy" id="797122"/>
    <lineage>
        <taxon>Eukaryota</taxon>
        <taxon>Metamonada</taxon>
        <taxon>Carpediemonas-like organisms</taxon>
        <taxon>Kipferlia</taxon>
    </lineage>
</organism>
<comment type="caution">
    <text evidence="3">The sequence shown here is derived from an EMBL/GenBank/DDBJ whole genome shotgun (WGS) entry which is preliminary data.</text>
</comment>
<dbReference type="GO" id="GO:0005886">
    <property type="term" value="C:plasma membrane"/>
    <property type="evidence" value="ECO:0007669"/>
    <property type="project" value="TreeGrafter"/>
</dbReference>
<dbReference type="Pfam" id="PF02174">
    <property type="entry name" value="IRS"/>
    <property type="match status" value="1"/>
</dbReference>
<dbReference type="GO" id="GO:0098609">
    <property type="term" value="P:cell-cell adhesion"/>
    <property type="evidence" value="ECO:0007669"/>
    <property type="project" value="TreeGrafter"/>
</dbReference>
<dbReference type="Gene3D" id="2.30.29.30">
    <property type="entry name" value="Pleckstrin-homology domain (PH domain)/Phosphotyrosine-binding domain (PTB)"/>
    <property type="match status" value="1"/>
</dbReference>
<dbReference type="InterPro" id="IPR000299">
    <property type="entry name" value="FERM_domain"/>
</dbReference>
<dbReference type="Gene3D" id="1.20.80.10">
    <property type="match status" value="1"/>
</dbReference>
<dbReference type="InterPro" id="IPR019748">
    <property type="entry name" value="FERM_central"/>
</dbReference>
<dbReference type="OrthoDB" id="10262320at2759"/>
<dbReference type="SUPFAM" id="SSF54236">
    <property type="entry name" value="Ubiquitin-like"/>
    <property type="match status" value="1"/>
</dbReference>
<dbReference type="PROSITE" id="PS50057">
    <property type="entry name" value="FERM_3"/>
    <property type="match status" value="1"/>
</dbReference>
<dbReference type="PANTHER" id="PTHR19981">
    <property type="entry name" value="TALIN"/>
    <property type="match status" value="1"/>
</dbReference>
<dbReference type="GO" id="GO:0007165">
    <property type="term" value="P:signal transduction"/>
    <property type="evidence" value="ECO:0007669"/>
    <property type="project" value="InterPro"/>
</dbReference>
<accession>A0A9K3D6S6</accession>
<dbReference type="GO" id="GO:0005737">
    <property type="term" value="C:cytoplasm"/>
    <property type="evidence" value="ECO:0007669"/>
    <property type="project" value="TreeGrafter"/>
</dbReference>
<dbReference type="Pfam" id="PF21989">
    <property type="entry name" value="RA_2"/>
    <property type="match status" value="1"/>
</dbReference>
<dbReference type="PANTHER" id="PTHR19981:SF1">
    <property type="entry name" value="RHEA, ISOFORM B"/>
    <property type="match status" value="1"/>
</dbReference>
<dbReference type="Proteomes" id="UP000265618">
    <property type="component" value="Unassembled WGS sequence"/>
</dbReference>
<feature type="domain" description="Ras-associating" evidence="2">
    <location>
        <begin position="1"/>
        <end position="88"/>
    </location>
</feature>
<dbReference type="InterPro" id="IPR019749">
    <property type="entry name" value="Band_41_domain"/>
</dbReference>
<dbReference type="InterPro" id="IPR002404">
    <property type="entry name" value="IRS_PTB"/>
</dbReference>
<proteinExistence type="predicted"/>
<dbReference type="PROSITE" id="PS50200">
    <property type="entry name" value="RA"/>
    <property type="match status" value="1"/>
</dbReference>
<feature type="domain" description="FERM" evidence="1">
    <location>
        <begin position="5"/>
        <end position="301"/>
    </location>
</feature>
<gene>
    <name evidence="3" type="ORF">KIPB_011037</name>
</gene>